<reference evidence="1 2" key="1">
    <citation type="journal article" date="2015" name="Parasitol. Res.">
        <title>Viruses in close associations with free-living amoebae.</title>
        <authorList>
            <person name="Scheid P."/>
        </authorList>
    </citation>
    <scope>NUCLEOTIDE SEQUENCE [LARGE SCALE GENOMIC DNA]</scope>
    <source>
        <strain evidence="1">KlaHel</strain>
    </source>
</reference>
<dbReference type="GeneID" id="23461944"/>
<evidence type="ECO:0000313" key="2">
    <source>
        <dbReference type="Proteomes" id="UP000202511"/>
    </source>
</evidence>
<dbReference type="RefSeq" id="YP_009119262.1">
    <property type="nucleotide sequence ID" value="NC_026440.1"/>
</dbReference>
<accession>A0A0B5JBT2</accession>
<sequence>MTPCWLTIVERVGDDDYLAQVNTGFIIDLDGSDLNHTAERIYSAIVEVEAHRSHYLARRPCVPETIVLVAGGTHMASSTGAISANDLAWLTQVDAARSSAIGRLFCIVHWKYELGLGAAASLFPLFFPLPLARPLYSPIQQPLIQIKK</sequence>
<dbReference type="Proteomes" id="UP000202511">
    <property type="component" value="Segment"/>
</dbReference>
<proteinExistence type="predicted"/>
<organism evidence="1 2">
    <name type="scientific">Pandoravirus inopinatum</name>
    <dbReference type="NCBI Taxonomy" id="1605721"/>
    <lineage>
        <taxon>Viruses</taxon>
        <taxon>Pandoravirus</taxon>
    </lineage>
</organism>
<protein>
    <submittedName>
        <fullName evidence="1">Uncharacterized protein</fullName>
    </submittedName>
</protein>
<name>A0A0B5JBT2_9VIRU</name>
<dbReference type="KEGG" id="vg:23461944"/>
<evidence type="ECO:0000313" key="1">
    <source>
        <dbReference type="EMBL" id="AJF97027.1"/>
    </source>
</evidence>
<dbReference type="EMBL" id="KP136319">
    <property type="protein sequence ID" value="AJF97027.1"/>
    <property type="molecule type" value="Genomic_DNA"/>
</dbReference>